<name>A0AAP1QWW8_ACIBA</name>
<evidence type="ECO:0000313" key="2">
    <source>
        <dbReference type="Proteomes" id="UP000655940"/>
    </source>
</evidence>
<comment type="caution">
    <text evidence="1">The sequence shown here is derived from an EMBL/GenBank/DDBJ whole genome shotgun (WGS) entry which is preliminary data.</text>
</comment>
<evidence type="ECO:0000313" key="1">
    <source>
        <dbReference type="EMBL" id="MBE0330029.1"/>
    </source>
</evidence>
<gene>
    <name evidence="1" type="ORF">IHV20_07665</name>
</gene>
<protein>
    <submittedName>
        <fullName evidence="1">Uncharacterized protein</fullName>
    </submittedName>
</protein>
<sequence length="86" mass="9772">MFLKLNNNVYVRAEDIVVIKKNKDREWIAVVNQGTGQISYHLNDDENVDFLIHIINNALIKGPRKIMKGDRGSKVKKALSEKTAPP</sequence>
<dbReference type="Proteomes" id="UP000655940">
    <property type="component" value="Unassembled WGS sequence"/>
</dbReference>
<accession>A0AAP1QWW8</accession>
<dbReference type="AlphaFoldDB" id="A0AAP1QWW8"/>
<organism evidence="1 2">
    <name type="scientific">Acinetobacter baumannii</name>
    <dbReference type="NCBI Taxonomy" id="470"/>
    <lineage>
        <taxon>Bacteria</taxon>
        <taxon>Pseudomonadati</taxon>
        <taxon>Pseudomonadota</taxon>
        <taxon>Gammaproteobacteria</taxon>
        <taxon>Moraxellales</taxon>
        <taxon>Moraxellaceae</taxon>
        <taxon>Acinetobacter</taxon>
        <taxon>Acinetobacter calcoaceticus/baumannii complex</taxon>
    </lineage>
</organism>
<proteinExistence type="predicted"/>
<dbReference type="EMBL" id="JACZEI010000004">
    <property type="protein sequence ID" value="MBE0330029.1"/>
    <property type="molecule type" value="Genomic_DNA"/>
</dbReference>
<reference evidence="1" key="1">
    <citation type="submission" date="2020-09" db="EMBL/GenBank/DDBJ databases">
        <title>Distribution of Beta-Lactamase Producing Gram-Negative Bacterial Isolates in Isabela River of Santo Domingo, Dominican Republic.</title>
        <authorList>
            <person name="Calderon V."/>
            <person name="Bonnelly R."/>
            <person name="Del Rosario C."/>
            <person name="Duarte A."/>
            <person name="Barauna R."/>
            <person name="Juca Ramos R.T."/>
            <person name="Perdomo O.P."/>
            <person name="Rodriguez De Francisco L.E."/>
            <person name="Franco De Los Santos E.F."/>
        </authorList>
    </citation>
    <scope>NUCLEOTIDE SEQUENCE</scope>
    <source>
        <strain evidence="1">INTEC_BI15</strain>
    </source>
</reference>
<dbReference type="RefSeq" id="WP_190595934.1">
    <property type="nucleotide sequence ID" value="NZ_JACXKJ010000003.1"/>
</dbReference>